<name>A0ABX7SYJ4_9FLAO</name>
<organism evidence="3 4">
    <name type="scientific">Polaribacter batillariae</name>
    <dbReference type="NCBI Taxonomy" id="2808900"/>
    <lineage>
        <taxon>Bacteria</taxon>
        <taxon>Pseudomonadati</taxon>
        <taxon>Bacteroidota</taxon>
        <taxon>Flavobacteriia</taxon>
        <taxon>Flavobacteriales</taxon>
        <taxon>Flavobacteriaceae</taxon>
    </lineage>
</organism>
<dbReference type="NCBIfam" id="NF033545">
    <property type="entry name" value="transpos_IS630"/>
    <property type="match status" value="1"/>
</dbReference>
<evidence type="ECO:0000313" key="4">
    <source>
        <dbReference type="Proteomes" id="UP000663935"/>
    </source>
</evidence>
<feature type="domain" description="Tc1-like transposase DDE" evidence="1">
    <location>
        <begin position="36"/>
        <end position="167"/>
    </location>
</feature>
<accession>A0ABX7SYJ4</accession>
<dbReference type="EMBL" id="CP071795">
    <property type="protein sequence ID" value="QTD39281.1"/>
    <property type="molecule type" value="Genomic_DNA"/>
</dbReference>
<evidence type="ECO:0000313" key="2">
    <source>
        <dbReference type="EMBL" id="QTD39281.1"/>
    </source>
</evidence>
<dbReference type="PANTHER" id="PTHR46564">
    <property type="entry name" value="TRANSPOSASE"/>
    <property type="match status" value="1"/>
</dbReference>
<evidence type="ECO:0000313" key="3">
    <source>
        <dbReference type="EMBL" id="QTD39324.1"/>
    </source>
</evidence>
<dbReference type="Pfam" id="PF13358">
    <property type="entry name" value="DDE_3"/>
    <property type="match status" value="1"/>
</dbReference>
<reference evidence="3 4" key="1">
    <citation type="submission" date="2021-03" db="EMBL/GenBank/DDBJ databases">
        <title>Complete genome of Polaribacter_sp.G4M1.</title>
        <authorList>
            <person name="Jeong S.W."/>
            <person name="Bae J.W."/>
        </authorList>
    </citation>
    <scope>NUCLEOTIDE SEQUENCE [LARGE SCALE GENOMIC DNA]</scope>
    <source>
        <strain evidence="3 4">G4M1</strain>
    </source>
</reference>
<dbReference type="Gene3D" id="3.30.420.10">
    <property type="entry name" value="Ribonuclease H-like superfamily/Ribonuclease H"/>
    <property type="match status" value="1"/>
</dbReference>
<keyword evidence="4" id="KW-1185">Reference proteome</keyword>
<proteinExistence type="predicted"/>
<protein>
    <submittedName>
        <fullName evidence="3">IS630 family transposase</fullName>
    </submittedName>
</protein>
<dbReference type="InterPro" id="IPR047655">
    <property type="entry name" value="Transpos_IS630-like"/>
</dbReference>
<dbReference type="Proteomes" id="UP000663935">
    <property type="component" value="Chromosome"/>
</dbReference>
<evidence type="ECO:0000259" key="1">
    <source>
        <dbReference type="Pfam" id="PF13358"/>
    </source>
</evidence>
<dbReference type="InterPro" id="IPR036397">
    <property type="entry name" value="RNaseH_sf"/>
</dbReference>
<gene>
    <name evidence="2" type="ORF">JL193_04890</name>
    <name evidence="3" type="ORF">JL193_08905</name>
</gene>
<dbReference type="InterPro" id="IPR038717">
    <property type="entry name" value="Tc1-like_DDE_dom"/>
</dbReference>
<sequence length="207" mass="24366">MIKKTRKPKWFLKNLENTFKLFRTKLNKNNFESVNLFFQDESRFGLITKQKRVITAKGVKPIAKYKHSYQSKWLWGSFSPITGESFCMLTDTVCKDFFIEYLRDLSACNPLELKIVIIDNAAFHSTKDVKLPDNIILLPIPAYCPELNPAEKVWQYLKSKIAMKIYDTLDILESKIEHLVYQMDNKTIKSITGYEFYLKSFYNVFNV</sequence>
<dbReference type="EMBL" id="CP071795">
    <property type="protein sequence ID" value="QTD39324.1"/>
    <property type="molecule type" value="Genomic_DNA"/>
</dbReference>
<dbReference type="PANTHER" id="PTHR46564:SF1">
    <property type="entry name" value="TRANSPOSASE"/>
    <property type="match status" value="1"/>
</dbReference>